<dbReference type="InterPro" id="IPR001841">
    <property type="entry name" value="Znf_RING"/>
</dbReference>
<evidence type="ECO:0000256" key="4">
    <source>
        <dbReference type="PROSITE-ProRule" id="PRU00175"/>
    </source>
</evidence>
<feature type="domain" description="RING-type" evidence="6">
    <location>
        <begin position="255"/>
        <end position="295"/>
    </location>
</feature>
<gene>
    <name evidence="7" type="ORF">KC01_LOCUS23622</name>
</gene>
<keyword evidence="8" id="KW-1185">Reference proteome</keyword>
<dbReference type="AlphaFoldDB" id="A0AAV2L2B0"/>
<keyword evidence="2 4" id="KW-0863">Zinc-finger</keyword>
<dbReference type="Gene3D" id="3.30.40.10">
    <property type="entry name" value="Zinc/RING finger domain, C3HC4 (zinc finger)"/>
    <property type="match status" value="1"/>
</dbReference>
<organism evidence="7 8">
    <name type="scientific">Knipowitschia caucasica</name>
    <name type="common">Caucasian dwarf goby</name>
    <name type="synonym">Pomatoschistus caucasicus</name>
    <dbReference type="NCBI Taxonomy" id="637954"/>
    <lineage>
        <taxon>Eukaryota</taxon>
        <taxon>Metazoa</taxon>
        <taxon>Chordata</taxon>
        <taxon>Craniata</taxon>
        <taxon>Vertebrata</taxon>
        <taxon>Euteleostomi</taxon>
        <taxon>Actinopterygii</taxon>
        <taxon>Neopterygii</taxon>
        <taxon>Teleostei</taxon>
        <taxon>Neoteleostei</taxon>
        <taxon>Acanthomorphata</taxon>
        <taxon>Gobiaria</taxon>
        <taxon>Gobiiformes</taxon>
        <taxon>Gobioidei</taxon>
        <taxon>Gobiidae</taxon>
        <taxon>Gobiinae</taxon>
        <taxon>Knipowitschia</taxon>
    </lineage>
</organism>
<protein>
    <recommendedName>
        <fullName evidence="6">RING-type domain-containing protein</fullName>
    </recommendedName>
</protein>
<reference evidence="7 8" key="1">
    <citation type="submission" date="2024-04" db="EMBL/GenBank/DDBJ databases">
        <authorList>
            <person name="Waldvogel A.-M."/>
            <person name="Schoenle A."/>
        </authorList>
    </citation>
    <scope>NUCLEOTIDE SEQUENCE [LARGE SCALE GENOMIC DNA]</scope>
</reference>
<feature type="region of interest" description="Disordered" evidence="5">
    <location>
        <begin position="41"/>
        <end position="63"/>
    </location>
</feature>
<evidence type="ECO:0000313" key="8">
    <source>
        <dbReference type="Proteomes" id="UP001497482"/>
    </source>
</evidence>
<sequence>MIFQGRADTVYLIDDHNKVILPDQGGAFDNLELLGGGHYEVYGESTNDGEPGEGPPSTSNQQTPARFAFRRPFSASSTTSPAGFQASKAAGPKMLQRNVFIAELVDGRLETHKTVTLKFSEFESSLPTIKAKVFEALGQEQSIVLIDSHHNEIMDCEGTRGPGFWKQNARKIYAVPEEQLQRLRGNKRKRESRNGDSSALPEVLDQIEEVLLASQGLQEVSKSLKDLVAFVRGNKYTTVSLSEDQAAAVKAAFSCVICRDPMKDPMFASCCTTVLGCRACLDQWQDGHAHCPKCRTDDFSFHIQSVVGLDDALTALHNIIS</sequence>
<dbReference type="PROSITE" id="PS50089">
    <property type="entry name" value="ZF_RING_2"/>
    <property type="match status" value="1"/>
</dbReference>
<accession>A0AAV2L2B0</accession>
<dbReference type="Proteomes" id="UP001497482">
    <property type="component" value="Chromosome 20"/>
</dbReference>
<evidence type="ECO:0000259" key="6">
    <source>
        <dbReference type="PROSITE" id="PS50089"/>
    </source>
</evidence>
<dbReference type="EMBL" id="OZ035842">
    <property type="protein sequence ID" value="CAL1594671.1"/>
    <property type="molecule type" value="Genomic_DNA"/>
</dbReference>
<dbReference type="GO" id="GO:0008270">
    <property type="term" value="F:zinc ion binding"/>
    <property type="evidence" value="ECO:0007669"/>
    <property type="project" value="UniProtKB-KW"/>
</dbReference>
<evidence type="ECO:0000313" key="7">
    <source>
        <dbReference type="EMBL" id="CAL1594671.1"/>
    </source>
</evidence>
<evidence type="ECO:0000256" key="1">
    <source>
        <dbReference type="ARBA" id="ARBA00022723"/>
    </source>
</evidence>
<evidence type="ECO:0000256" key="3">
    <source>
        <dbReference type="ARBA" id="ARBA00022833"/>
    </source>
</evidence>
<proteinExistence type="predicted"/>
<name>A0AAV2L2B0_KNICA</name>
<evidence type="ECO:0000256" key="5">
    <source>
        <dbReference type="SAM" id="MobiDB-lite"/>
    </source>
</evidence>
<dbReference type="InterPro" id="IPR013083">
    <property type="entry name" value="Znf_RING/FYVE/PHD"/>
</dbReference>
<keyword evidence="1" id="KW-0479">Metal-binding</keyword>
<keyword evidence="3" id="KW-0862">Zinc</keyword>
<dbReference type="SUPFAM" id="SSF57850">
    <property type="entry name" value="RING/U-box"/>
    <property type="match status" value="1"/>
</dbReference>
<evidence type="ECO:0000256" key="2">
    <source>
        <dbReference type="ARBA" id="ARBA00022771"/>
    </source>
</evidence>